<reference evidence="1" key="1">
    <citation type="submission" date="2021-06" db="EMBL/GenBank/DDBJ databases">
        <authorList>
            <person name="Kallberg Y."/>
            <person name="Tangrot J."/>
            <person name="Rosling A."/>
        </authorList>
    </citation>
    <scope>NUCLEOTIDE SEQUENCE</scope>
    <source>
        <strain evidence="1">87-6 pot B 2015</strain>
    </source>
</reference>
<evidence type="ECO:0000313" key="1">
    <source>
        <dbReference type="EMBL" id="CAG8597135.1"/>
    </source>
</evidence>
<sequence>MALYLIRNGYPPIVFQQVPREEYGATLFLAQTEKDSTGLKHIQCFNEVPIDFLMINDN</sequence>
<protein>
    <submittedName>
        <fullName evidence="1">11093_t:CDS:1</fullName>
    </submittedName>
</protein>
<organism evidence="1 2">
    <name type="scientific">Funneliformis mosseae</name>
    <name type="common">Endomycorrhizal fungus</name>
    <name type="synonym">Glomus mosseae</name>
    <dbReference type="NCBI Taxonomy" id="27381"/>
    <lineage>
        <taxon>Eukaryota</taxon>
        <taxon>Fungi</taxon>
        <taxon>Fungi incertae sedis</taxon>
        <taxon>Mucoromycota</taxon>
        <taxon>Glomeromycotina</taxon>
        <taxon>Glomeromycetes</taxon>
        <taxon>Glomerales</taxon>
        <taxon>Glomeraceae</taxon>
        <taxon>Funneliformis</taxon>
    </lineage>
</organism>
<evidence type="ECO:0000313" key="2">
    <source>
        <dbReference type="Proteomes" id="UP000789375"/>
    </source>
</evidence>
<dbReference type="AlphaFoldDB" id="A0A9N9GAU8"/>
<proteinExistence type="predicted"/>
<accession>A0A9N9GAU8</accession>
<keyword evidence="2" id="KW-1185">Reference proteome</keyword>
<name>A0A9N9GAU8_FUNMO</name>
<gene>
    <name evidence="1" type="ORF">FMOSSE_LOCUS8751</name>
</gene>
<comment type="caution">
    <text evidence="1">The sequence shown here is derived from an EMBL/GenBank/DDBJ whole genome shotgun (WGS) entry which is preliminary data.</text>
</comment>
<dbReference type="Proteomes" id="UP000789375">
    <property type="component" value="Unassembled WGS sequence"/>
</dbReference>
<dbReference type="EMBL" id="CAJVPP010002357">
    <property type="protein sequence ID" value="CAG8597135.1"/>
    <property type="molecule type" value="Genomic_DNA"/>
</dbReference>